<organism evidence="2 3">
    <name type="scientific">Vogesella alkaliphila</name>
    <dbReference type="NCBI Taxonomy" id="1193621"/>
    <lineage>
        <taxon>Bacteria</taxon>
        <taxon>Pseudomonadati</taxon>
        <taxon>Pseudomonadota</taxon>
        <taxon>Betaproteobacteria</taxon>
        <taxon>Neisseriales</taxon>
        <taxon>Chromobacteriaceae</taxon>
        <taxon>Vogesella</taxon>
    </lineage>
</organism>
<keyword evidence="3" id="KW-1185">Reference proteome</keyword>
<reference evidence="3" key="1">
    <citation type="journal article" date="2019" name="Int. J. Syst. Evol. Microbiol.">
        <title>The Global Catalogue of Microorganisms (GCM) 10K type strain sequencing project: providing services to taxonomists for standard genome sequencing and annotation.</title>
        <authorList>
            <consortium name="The Broad Institute Genomics Platform"/>
            <consortium name="The Broad Institute Genome Sequencing Center for Infectious Disease"/>
            <person name="Wu L."/>
            <person name="Ma J."/>
        </authorList>
    </citation>
    <scope>NUCLEOTIDE SEQUENCE [LARGE SCALE GENOMIC DNA]</scope>
    <source>
        <strain evidence="3">KCTC 32041</strain>
    </source>
</reference>
<dbReference type="Proteomes" id="UP000600877">
    <property type="component" value="Unassembled WGS sequence"/>
</dbReference>
<name>A0ABQ2YQN2_9NEIS</name>
<feature type="region of interest" description="Disordered" evidence="1">
    <location>
        <begin position="1"/>
        <end position="42"/>
    </location>
</feature>
<accession>A0ABQ2YQN2</accession>
<evidence type="ECO:0000313" key="2">
    <source>
        <dbReference type="EMBL" id="GGX92213.1"/>
    </source>
</evidence>
<comment type="caution">
    <text evidence="2">The sequence shown here is derived from an EMBL/GenBank/DDBJ whole genome shotgun (WGS) entry which is preliminary data.</text>
</comment>
<protein>
    <submittedName>
        <fullName evidence="2">Uncharacterized protein</fullName>
    </submittedName>
</protein>
<feature type="compositionally biased region" description="Basic and acidic residues" evidence="1">
    <location>
        <begin position="7"/>
        <end position="24"/>
    </location>
</feature>
<evidence type="ECO:0000256" key="1">
    <source>
        <dbReference type="SAM" id="MobiDB-lite"/>
    </source>
</evidence>
<sequence length="42" mass="4747">MGKIRHSTKEAKKQAQHTPKEKRAAKQLKKHAGDQPPLLPPH</sequence>
<gene>
    <name evidence="2" type="ORF">GCM10011290_19930</name>
</gene>
<dbReference type="EMBL" id="BMYW01000006">
    <property type="protein sequence ID" value="GGX92213.1"/>
    <property type="molecule type" value="Genomic_DNA"/>
</dbReference>
<dbReference type="RefSeq" id="WP_268245224.1">
    <property type="nucleotide sequence ID" value="NZ_BMYW01000006.1"/>
</dbReference>
<evidence type="ECO:0000313" key="3">
    <source>
        <dbReference type="Proteomes" id="UP000600877"/>
    </source>
</evidence>
<proteinExistence type="predicted"/>